<dbReference type="InterPro" id="IPR011990">
    <property type="entry name" value="TPR-like_helical_dom_sf"/>
</dbReference>
<reference evidence="4" key="2">
    <citation type="submission" date="2021-01" db="EMBL/GenBank/DDBJ databases">
        <authorList>
            <person name="Hahn C.R."/>
            <person name="Youssef N.H."/>
            <person name="Elshahed M."/>
        </authorList>
    </citation>
    <scope>NUCLEOTIDE SEQUENCE</scope>
    <source>
        <strain evidence="4">Zod_Metabat.24</strain>
    </source>
</reference>
<accession>A0A9D8KFZ2</accession>
<reference evidence="4" key="1">
    <citation type="journal article" date="2021" name="Environ. Microbiol.">
        <title>Genomic characterization of three novel Desulfobacterota classes expand the metabolic and phylogenetic diversity of the phylum.</title>
        <authorList>
            <person name="Murphy C.L."/>
            <person name="Biggerstaff J."/>
            <person name="Eichhorn A."/>
            <person name="Ewing E."/>
            <person name="Shahan R."/>
            <person name="Soriano D."/>
            <person name="Stewart S."/>
            <person name="VanMol K."/>
            <person name="Walker R."/>
            <person name="Walters P."/>
            <person name="Elshahed M.S."/>
            <person name="Youssef N.H."/>
        </authorList>
    </citation>
    <scope>NUCLEOTIDE SEQUENCE</scope>
    <source>
        <strain evidence="4">Zod_Metabat.24</strain>
    </source>
</reference>
<dbReference type="InterPro" id="IPR019734">
    <property type="entry name" value="TPR_rpt"/>
</dbReference>
<organism evidence="4 5">
    <name type="scientific">Candidatus Zymogenus saltonus</name>
    <dbReference type="NCBI Taxonomy" id="2844893"/>
    <lineage>
        <taxon>Bacteria</taxon>
        <taxon>Deltaproteobacteria</taxon>
        <taxon>Candidatus Zymogenia</taxon>
        <taxon>Candidatus Zymogeniales</taxon>
        <taxon>Candidatus Zymogenaceae</taxon>
        <taxon>Candidatus Zymogenus</taxon>
    </lineage>
</organism>
<dbReference type="Gene3D" id="3.40.50.2300">
    <property type="match status" value="2"/>
</dbReference>
<dbReference type="SUPFAM" id="SSF48452">
    <property type="entry name" value="TPR-like"/>
    <property type="match status" value="1"/>
</dbReference>
<comment type="caution">
    <text evidence="4">The sequence shown here is derived from an EMBL/GenBank/DDBJ whole genome shotgun (WGS) entry which is preliminary data.</text>
</comment>
<evidence type="ECO:0000256" key="1">
    <source>
        <dbReference type="ARBA" id="ARBA00010062"/>
    </source>
</evidence>
<dbReference type="Pfam" id="PF13174">
    <property type="entry name" value="TPR_6"/>
    <property type="match status" value="2"/>
</dbReference>
<gene>
    <name evidence="4" type="ORF">JW984_12305</name>
</gene>
<evidence type="ECO:0000313" key="4">
    <source>
        <dbReference type="EMBL" id="MBN1573969.1"/>
    </source>
</evidence>
<dbReference type="EMBL" id="JAFGIX010000060">
    <property type="protein sequence ID" value="MBN1573969.1"/>
    <property type="molecule type" value="Genomic_DNA"/>
</dbReference>
<dbReference type="AlphaFoldDB" id="A0A9D8KFZ2"/>
<evidence type="ECO:0000313" key="5">
    <source>
        <dbReference type="Proteomes" id="UP000809273"/>
    </source>
</evidence>
<dbReference type="Pfam" id="PF13458">
    <property type="entry name" value="Peripla_BP_6"/>
    <property type="match status" value="1"/>
</dbReference>
<keyword evidence="2" id="KW-0732">Signal</keyword>
<dbReference type="SUPFAM" id="SSF53822">
    <property type="entry name" value="Periplasmic binding protein-like I"/>
    <property type="match status" value="1"/>
</dbReference>
<sequence>MNTKRLNAELGGLRAIVPVILAIFVLSSCITDTSGRGRRFPEPKSGMVETYRAAETDFKSGRYSEALNGYLVCIEEYPANTLTDNALVRAGDIYLARGDLSSARTHYLRVVQEFVSSDSYDEARYKLGYVYFKSEKYSDAVGILSSLVRESEETWADNSIYLILARSYIKLGDTYQAVYWFSEAIDKAADISSKSEAKKELKLLVEEYLSETELIRVSENMEGKEAGGYASYVLAKRYIAEGELEYARTELLKIVRNQPDHEYYYEAQGLLKETQGAPTSSEITVGVILPLSGRASIFGRRVREGLELASGSKGFTEGPKVKLIFRDSKGDATTASYAVKELAGNNDVALIIGPMIKEAAIAAAEEAQRQSIPIITLTKERDITDIGPYVFRNFLTYPDEIRSLVRYVIQSKGLSRFAILYPEDDYGKVLKELFSREVSLYGCSVVGVKSYTSETADFRATMKELISATGSSKEKVTFDAIFIPDHYSSVGMIVPYVFFYDLKGVTLLGTDGWNNSNILDITGDMLIGSYFADSFTPHSDRPNVKSFVEDFKTVYGKEPGTYEAYGYDTIKMIQFLMRTQGVSKRDEMMPALLSIRDYKGVTGDTTIERNGDSTKEPFILTVIEAEAKPTLTITEEPEEGVAIAAEKKEEKKVNLIIVEVPGSYRR</sequence>
<dbReference type="Proteomes" id="UP000809273">
    <property type="component" value="Unassembled WGS sequence"/>
</dbReference>
<dbReference type="PROSITE" id="PS51257">
    <property type="entry name" value="PROKAR_LIPOPROTEIN"/>
    <property type="match status" value="1"/>
</dbReference>
<dbReference type="PANTHER" id="PTHR30483">
    <property type="entry name" value="LEUCINE-SPECIFIC-BINDING PROTEIN"/>
    <property type="match status" value="1"/>
</dbReference>
<dbReference type="InterPro" id="IPR051010">
    <property type="entry name" value="BCAA_transport"/>
</dbReference>
<evidence type="ECO:0000256" key="2">
    <source>
        <dbReference type="ARBA" id="ARBA00022729"/>
    </source>
</evidence>
<dbReference type="PANTHER" id="PTHR30483:SF6">
    <property type="entry name" value="PERIPLASMIC BINDING PROTEIN OF ABC TRANSPORTER FOR NATURAL AMINO ACIDS"/>
    <property type="match status" value="1"/>
</dbReference>
<protein>
    <submittedName>
        <fullName evidence="4">Penicillin-binding protein activator</fullName>
    </submittedName>
</protein>
<comment type="similarity">
    <text evidence="1">Belongs to the leucine-binding protein family.</text>
</comment>
<name>A0A9D8KFZ2_9DELT</name>
<dbReference type="InterPro" id="IPR028082">
    <property type="entry name" value="Peripla_BP_I"/>
</dbReference>
<evidence type="ECO:0000259" key="3">
    <source>
        <dbReference type="Pfam" id="PF13458"/>
    </source>
</evidence>
<proteinExistence type="inferred from homology"/>
<dbReference type="Gene3D" id="1.25.40.10">
    <property type="entry name" value="Tetratricopeptide repeat domain"/>
    <property type="match status" value="1"/>
</dbReference>
<feature type="domain" description="Leucine-binding protein" evidence="3">
    <location>
        <begin position="282"/>
        <end position="624"/>
    </location>
</feature>
<dbReference type="InterPro" id="IPR028081">
    <property type="entry name" value="Leu-bd"/>
</dbReference>